<evidence type="ECO:0000256" key="1">
    <source>
        <dbReference type="ARBA" id="ARBA00022741"/>
    </source>
</evidence>
<dbReference type="InterPro" id="IPR027417">
    <property type="entry name" value="P-loop_NTPase"/>
</dbReference>
<feature type="domain" description="Helicase ATP-binding" evidence="5">
    <location>
        <begin position="51"/>
        <end position="206"/>
    </location>
</feature>
<dbReference type="GO" id="GO:0003676">
    <property type="term" value="F:nucleic acid binding"/>
    <property type="evidence" value="ECO:0007669"/>
    <property type="project" value="InterPro"/>
</dbReference>
<reference evidence="7 8" key="1">
    <citation type="submission" date="2020-05" db="EMBL/GenBank/DDBJ databases">
        <authorList>
            <person name="Whitworth D."/>
        </authorList>
    </citation>
    <scope>NUCLEOTIDE SEQUENCE [LARGE SCALE GENOMIC DNA]</scope>
    <source>
        <strain evidence="7 8">AB043B</strain>
    </source>
</reference>
<dbReference type="SMART" id="SM00490">
    <property type="entry name" value="HELICc"/>
    <property type="match status" value="1"/>
</dbReference>
<name>A0A3A8HU92_9BACT</name>
<dbReference type="Proteomes" id="UP000563426">
    <property type="component" value="Unassembled WGS sequence"/>
</dbReference>
<evidence type="ECO:0000259" key="6">
    <source>
        <dbReference type="PROSITE" id="PS51194"/>
    </source>
</evidence>
<dbReference type="Gene3D" id="3.40.50.300">
    <property type="entry name" value="P-loop containing nucleotide triphosphate hydrolases"/>
    <property type="match status" value="2"/>
</dbReference>
<dbReference type="GO" id="GO:0004386">
    <property type="term" value="F:helicase activity"/>
    <property type="evidence" value="ECO:0007669"/>
    <property type="project" value="UniProtKB-KW"/>
</dbReference>
<protein>
    <submittedName>
        <fullName evidence="7">DUF3516 domain-containing protein</fullName>
    </submittedName>
</protein>
<dbReference type="PANTHER" id="PTHR12131:SF1">
    <property type="entry name" value="ATP-DEPENDENT RNA HELICASE SUPV3L1, MITOCHONDRIAL-RELATED"/>
    <property type="match status" value="1"/>
</dbReference>
<dbReference type="InterPro" id="IPR011545">
    <property type="entry name" value="DEAD/DEAH_box_helicase_dom"/>
</dbReference>
<dbReference type="InterPro" id="IPR001650">
    <property type="entry name" value="Helicase_C-like"/>
</dbReference>
<dbReference type="OrthoDB" id="9807155at2"/>
<dbReference type="InterPro" id="IPR014001">
    <property type="entry name" value="Helicase_ATP-bd"/>
</dbReference>
<keyword evidence="4" id="KW-0067">ATP-binding</keyword>
<dbReference type="Pfam" id="PF00270">
    <property type="entry name" value="DEAD"/>
    <property type="match status" value="1"/>
</dbReference>
<accession>A0A3A8HU92</accession>
<evidence type="ECO:0000259" key="5">
    <source>
        <dbReference type="PROSITE" id="PS51192"/>
    </source>
</evidence>
<proteinExistence type="predicted"/>
<keyword evidence="8" id="KW-1185">Reference proteome</keyword>
<dbReference type="PROSITE" id="PS51194">
    <property type="entry name" value="HELICASE_CTER"/>
    <property type="match status" value="1"/>
</dbReference>
<dbReference type="SMART" id="SM00487">
    <property type="entry name" value="DEXDc"/>
    <property type="match status" value="1"/>
</dbReference>
<gene>
    <name evidence="7" type="ORF">HMI49_35050</name>
</gene>
<comment type="caution">
    <text evidence="7">The sequence shown here is derived from an EMBL/GenBank/DDBJ whole genome shotgun (WGS) entry which is preliminary data.</text>
</comment>
<keyword evidence="3" id="KW-0347">Helicase</keyword>
<dbReference type="RefSeq" id="WP_120529016.1">
    <property type="nucleotide sequence ID" value="NZ_JABFJV010000319.1"/>
</dbReference>
<dbReference type="Pfam" id="PF00271">
    <property type="entry name" value="Helicase_C"/>
    <property type="match status" value="1"/>
</dbReference>
<dbReference type="PANTHER" id="PTHR12131">
    <property type="entry name" value="ATP-DEPENDENT RNA AND DNA HELICASE"/>
    <property type="match status" value="1"/>
</dbReference>
<evidence type="ECO:0000256" key="4">
    <source>
        <dbReference type="ARBA" id="ARBA00022840"/>
    </source>
</evidence>
<organism evidence="7 8">
    <name type="scientific">Corallococcus exercitus</name>
    <dbReference type="NCBI Taxonomy" id="2316736"/>
    <lineage>
        <taxon>Bacteria</taxon>
        <taxon>Pseudomonadati</taxon>
        <taxon>Myxococcota</taxon>
        <taxon>Myxococcia</taxon>
        <taxon>Myxococcales</taxon>
        <taxon>Cystobacterineae</taxon>
        <taxon>Myxococcaceae</taxon>
        <taxon>Corallococcus</taxon>
    </lineage>
</organism>
<dbReference type="AlphaFoldDB" id="A0A3A8HU92"/>
<evidence type="ECO:0000256" key="2">
    <source>
        <dbReference type="ARBA" id="ARBA00022801"/>
    </source>
</evidence>
<dbReference type="InterPro" id="IPR021904">
    <property type="entry name" value="DUF3516"/>
</dbReference>
<dbReference type="GO" id="GO:0016787">
    <property type="term" value="F:hydrolase activity"/>
    <property type="evidence" value="ECO:0007669"/>
    <property type="project" value="UniProtKB-KW"/>
</dbReference>
<feature type="domain" description="Helicase C-terminal" evidence="6">
    <location>
        <begin position="246"/>
        <end position="413"/>
    </location>
</feature>
<evidence type="ECO:0000313" key="7">
    <source>
        <dbReference type="EMBL" id="NOK38429.1"/>
    </source>
</evidence>
<sequence length="853" mass="96687">MSASADTRAPLAALLPKPGEPPLDADEILNRFVSYVATNGLSLYSAQEEAILELLSDKHLFLKTPTGSGKSLVAMALHFKAMAEGKVSFYTCPIKALVNEKFFALSKAFGPENVGMLTGDASINREAPILCCTAEILSNLALRDASARVDAVVMDEFHYYSDKDRGVAWQIPLLALPRTQFLLMSATLGDTHVIEQSLEKLTGREVATVRSSERPVPLDFDYREVPLHETIQDLIARGKYPVYLVNFTQRAAAEQAQNLMSVDFNTKEEKEEIRQALLDAPFDTPYGKDFQRYLRHGIGMHHAGLLPKYRLLVEKLAQQGLLKVISGTDTLGVGVNIPIRTVLFTQLFKFNGEKLATLSVRDFKQIAGRAGRKGFDTEGSVVAQAPEYMIENIRQAAKEAAGKKKTPKAKPPQKGFVQYDKSTFERLQNGLPEPLESRFDVSHGLLLNLLQSDKTEGSGGYKRLVQLVMRSHSSDYTKKKLLKDAAMYFRTLRDAGIVKVVQWEKHSATVEVSEDLQRDFSLNHTLSLYLHETLELLDPTLETYALDVVTLVESILENPDVVLYAQLHQLKGEKIQEMKARGVEYDDRMEELEKLEWPKPNREFVYGTFNAFAKKHPWVGEENIRPKSIVRDMFERFMSFHDYVREYGLQRSEGVLLRYVGDVYKSLVQTVPEKFRNEDLDDIIDHLRATLRQVDSSLLDEWERMRNPEAPVEVKPVVDLKPKELTEDPKAFAARVREELHRLLRALGQRRYLDALGMLDNALGEWTAPKLEQAMAPYFEEHKLVVLTPQARKPANTQLKETGTRQWEAQQRIMDPEGHGDWVIDCEIDLRGRRMDDGPILMLRRIGGMAAWS</sequence>
<evidence type="ECO:0000256" key="3">
    <source>
        <dbReference type="ARBA" id="ARBA00022806"/>
    </source>
</evidence>
<dbReference type="SUPFAM" id="SSF52540">
    <property type="entry name" value="P-loop containing nucleoside triphosphate hydrolases"/>
    <property type="match status" value="1"/>
</dbReference>
<keyword evidence="1" id="KW-0547">Nucleotide-binding</keyword>
<evidence type="ECO:0000313" key="8">
    <source>
        <dbReference type="Proteomes" id="UP000563426"/>
    </source>
</evidence>
<dbReference type="InterPro" id="IPR050699">
    <property type="entry name" value="RNA-DNA_Helicase"/>
</dbReference>
<dbReference type="GO" id="GO:0005524">
    <property type="term" value="F:ATP binding"/>
    <property type="evidence" value="ECO:0007669"/>
    <property type="project" value="UniProtKB-KW"/>
</dbReference>
<dbReference type="EMBL" id="JABFJV010000319">
    <property type="protein sequence ID" value="NOK38429.1"/>
    <property type="molecule type" value="Genomic_DNA"/>
</dbReference>
<dbReference type="CDD" id="cd17921">
    <property type="entry name" value="DEXHc_Ski2"/>
    <property type="match status" value="1"/>
</dbReference>
<dbReference type="Pfam" id="PF12029">
    <property type="entry name" value="DUF3516"/>
    <property type="match status" value="1"/>
</dbReference>
<keyword evidence="2" id="KW-0378">Hydrolase</keyword>
<dbReference type="PROSITE" id="PS51192">
    <property type="entry name" value="HELICASE_ATP_BIND_1"/>
    <property type="match status" value="1"/>
</dbReference>